<dbReference type="Proteomes" id="UP000254495">
    <property type="component" value="Unassembled WGS sequence"/>
</dbReference>
<dbReference type="InterPro" id="IPR020378">
    <property type="entry name" value="DUF4186"/>
</dbReference>
<reference evidence="1 2" key="1">
    <citation type="submission" date="2018-06" db="EMBL/GenBank/DDBJ databases">
        <authorList>
            <consortium name="Pathogen Informatics"/>
            <person name="Doyle S."/>
        </authorList>
    </citation>
    <scope>NUCLEOTIDE SEQUENCE [LARGE SCALE GENOMIC DNA]</scope>
    <source>
        <strain evidence="1 2">NCTC9077</strain>
    </source>
</reference>
<evidence type="ECO:0000313" key="2">
    <source>
        <dbReference type="Proteomes" id="UP000254495"/>
    </source>
</evidence>
<accession>A0A376VHY0</accession>
<dbReference type="EMBL" id="UGCU01000001">
    <property type="protein sequence ID" value="STJ11386.1"/>
    <property type="molecule type" value="Genomic_DNA"/>
</dbReference>
<organism evidence="1 2">
    <name type="scientific">Escherichia coli</name>
    <dbReference type="NCBI Taxonomy" id="562"/>
    <lineage>
        <taxon>Bacteria</taxon>
        <taxon>Pseudomonadati</taxon>
        <taxon>Pseudomonadota</taxon>
        <taxon>Gammaproteobacteria</taxon>
        <taxon>Enterobacterales</taxon>
        <taxon>Enterobacteriaceae</taxon>
        <taxon>Escherichia</taxon>
    </lineage>
</organism>
<sequence>MQSLDPLFARLSRSKFRSRFRLGMKERQYCLEKGAPVIEQHAADFVAKRLAPALPTNDGKQTPMRGHPVFIAQHATATCCRGCLAKWHNIPQGCFVKRGTTTLYRGGNLSLVGYTDESAMIIAENDKIAFPGYLYLPPLSANMLSFIRIYLLR</sequence>
<evidence type="ECO:0000313" key="1">
    <source>
        <dbReference type="EMBL" id="STJ11386.1"/>
    </source>
</evidence>
<proteinExistence type="predicted"/>
<dbReference type="AlphaFoldDB" id="A0A376VHY0"/>
<name>A0A376VHY0_ECOLX</name>
<dbReference type="Pfam" id="PF13811">
    <property type="entry name" value="DUF4186"/>
    <property type="match status" value="1"/>
</dbReference>
<protein>
    <submittedName>
        <fullName evidence="1">Putative cytoplasmic protein</fullName>
    </submittedName>
</protein>
<gene>
    <name evidence="1" type="primary">yneG</name>
    <name evidence="1" type="ORF">NCTC9077_03100</name>
</gene>